<evidence type="ECO:0000313" key="2">
    <source>
        <dbReference type="Proteomes" id="UP000078529"/>
    </source>
</evidence>
<evidence type="ECO:0000313" key="1">
    <source>
        <dbReference type="EMBL" id="KTR05012.1"/>
    </source>
</evidence>
<evidence type="ECO:0008006" key="3">
    <source>
        <dbReference type="Google" id="ProtNLM"/>
    </source>
</evidence>
<dbReference type="InterPro" id="IPR027417">
    <property type="entry name" value="P-loop_NTPase"/>
</dbReference>
<comment type="caution">
    <text evidence="1">The sequence shown here is derived from an EMBL/GenBank/DDBJ whole genome shotgun (WGS) entry which is preliminary data.</text>
</comment>
<protein>
    <recommendedName>
        <fullName evidence="3">Terminase</fullName>
    </recommendedName>
</protein>
<name>A0A175RQ74_9HYPH</name>
<proteinExistence type="predicted"/>
<dbReference type="Gene3D" id="3.40.50.300">
    <property type="entry name" value="P-loop containing nucleotide triphosphate hydrolases"/>
    <property type="match status" value="1"/>
</dbReference>
<dbReference type="Proteomes" id="UP000078529">
    <property type="component" value="Unassembled WGS sequence"/>
</dbReference>
<sequence length="460" mass="52821">MHEFRVRWYQRRFHEALVNRTHDRLMAIWHRRAGKDEIVLNAMREIAWKDPGTYWHCFPEYKQARKAIWNGVNGHTGKRRIFEAFPPEIIKRMQDDDMFIELTNGATFQLIGSDRYDATVGAGPKGIAYSEWALSNPSAWAYHSPMIRETKGFAAFITTPRGNNHAKAMLDKATSNPLWFSEVLSIRDTRALTEADLGEALEEYQTLHGEDLGLAIFEQEYECSFSGAMVGAYWGSEMNRAEREGRIGLVPINPHHPVHTAWDLGKAVNNPIWCFQVYDGRPHVVDFYRPDSDDLAQWCAWLDERGYHGTDYVPHDIMAPAGWGVNRTRFDLLKSMKRNPKVVPMVSVAEGIHAGRETIKVAYFDEGRCGDGLEGLKSYRREWDDERKTFRDNPVKDWAEHIGSSFRYLGLSWKDAAPAYQPPTKPKDLGYVAGDDGVIQGNLSVREAVDAMVRRRKRRR</sequence>
<dbReference type="AlphaFoldDB" id="A0A175RQ74"/>
<dbReference type="PATRIC" id="fig|401562.4.peg.2457"/>
<dbReference type="RefSeq" id="WP_058600776.1">
    <property type="nucleotide sequence ID" value="NZ_LDQA01000028.1"/>
</dbReference>
<reference evidence="1 2" key="1">
    <citation type="journal article" date="2016" name="Front. Microbiol.">
        <title>Genomic Resource of Rice Seed Associated Bacteria.</title>
        <authorList>
            <person name="Midha S."/>
            <person name="Bansal K."/>
            <person name="Sharma S."/>
            <person name="Kumar N."/>
            <person name="Patil P.P."/>
            <person name="Chaudhry V."/>
            <person name="Patil P.B."/>
        </authorList>
    </citation>
    <scope>NUCLEOTIDE SEQUENCE [LARGE SCALE GENOMIC DNA]</scope>
    <source>
        <strain evidence="1 2">NS365</strain>
    </source>
</reference>
<keyword evidence="2" id="KW-1185">Reference proteome</keyword>
<accession>A0A175RQ74</accession>
<organism evidence="1 2">
    <name type="scientific">Aureimonas ureilytica</name>
    <dbReference type="NCBI Taxonomy" id="401562"/>
    <lineage>
        <taxon>Bacteria</taxon>
        <taxon>Pseudomonadati</taxon>
        <taxon>Pseudomonadota</taxon>
        <taxon>Alphaproteobacteria</taxon>
        <taxon>Hyphomicrobiales</taxon>
        <taxon>Aurantimonadaceae</taxon>
        <taxon>Aureimonas</taxon>
    </lineage>
</organism>
<gene>
    <name evidence="1" type="ORF">NS365_13370</name>
</gene>
<dbReference type="EMBL" id="LDQA01000028">
    <property type="protein sequence ID" value="KTR05012.1"/>
    <property type="molecule type" value="Genomic_DNA"/>
</dbReference>